<dbReference type="GO" id="GO:0005509">
    <property type="term" value="F:calcium ion binding"/>
    <property type="evidence" value="ECO:0007669"/>
    <property type="project" value="InterPro"/>
</dbReference>
<feature type="compositionally biased region" description="Acidic residues" evidence="3">
    <location>
        <begin position="28"/>
        <end position="39"/>
    </location>
</feature>
<dbReference type="Gene3D" id="4.10.1080.10">
    <property type="entry name" value="TSP type-3 repeat"/>
    <property type="match status" value="1"/>
</dbReference>
<dbReference type="KEGG" id="bbae:FRD01_23790"/>
<dbReference type="InterPro" id="IPR003367">
    <property type="entry name" value="Thrombospondin_3-like_rpt"/>
</dbReference>
<reference evidence="4 5" key="1">
    <citation type="submission" date="2019-08" db="EMBL/GenBank/DDBJ databases">
        <authorList>
            <person name="Liang Q."/>
        </authorList>
    </citation>
    <scope>NUCLEOTIDE SEQUENCE [LARGE SCALE GENOMIC DNA]</scope>
    <source>
        <strain evidence="4 5">V1718</strain>
    </source>
</reference>
<protein>
    <submittedName>
        <fullName evidence="4">Uncharacterized protein</fullName>
    </submittedName>
</protein>
<evidence type="ECO:0000256" key="2">
    <source>
        <dbReference type="ARBA" id="ARBA00022837"/>
    </source>
</evidence>
<sequence length="184" mass="19333">MRDIGAQAAEYGGYTPHFWVTQGVSEAPADDQDFDDVSDSTDNCQGLYNPDQLDTDDDGIGNACDSDLDGDSAKNGDDNCPNIANEDQADRDRDGLGDECDDDADNDTIPNDEDNCPLKPNLAQTDGDEDGIGDACAPEPTEQVDLDVVASAASKSSGGCSAAGTGPEQGLLLLLIGLFIRRRK</sequence>
<dbReference type="PANTHER" id="PTHR10199">
    <property type="entry name" value="THROMBOSPONDIN"/>
    <property type="match status" value="1"/>
</dbReference>
<keyword evidence="1" id="KW-0732">Signal</keyword>
<organism evidence="4 5">
    <name type="scientific">Microvenator marinus</name>
    <dbReference type="NCBI Taxonomy" id="2600177"/>
    <lineage>
        <taxon>Bacteria</taxon>
        <taxon>Deltaproteobacteria</taxon>
        <taxon>Bradymonadales</taxon>
        <taxon>Microvenatoraceae</taxon>
        <taxon>Microvenator</taxon>
    </lineage>
</organism>
<gene>
    <name evidence="4" type="ORF">FRD01_23790</name>
</gene>
<evidence type="ECO:0000313" key="5">
    <source>
        <dbReference type="Proteomes" id="UP000321595"/>
    </source>
</evidence>
<dbReference type="InterPro" id="IPR017897">
    <property type="entry name" value="Thrombospondin_3_rpt"/>
</dbReference>
<keyword evidence="2" id="KW-0106">Calcium</keyword>
<name>A0A5B8XXN0_9DELT</name>
<dbReference type="SUPFAM" id="SSF103647">
    <property type="entry name" value="TSP type-3 repeat"/>
    <property type="match status" value="1"/>
</dbReference>
<dbReference type="GO" id="GO:0007155">
    <property type="term" value="P:cell adhesion"/>
    <property type="evidence" value="ECO:0007669"/>
    <property type="project" value="InterPro"/>
</dbReference>
<feature type="compositionally biased region" description="Acidic residues" evidence="3">
    <location>
        <begin position="97"/>
        <end position="115"/>
    </location>
</feature>
<dbReference type="Proteomes" id="UP000321595">
    <property type="component" value="Chromosome"/>
</dbReference>
<dbReference type="PROSITE" id="PS51234">
    <property type="entry name" value="TSP3"/>
    <property type="match status" value="2"/>
</dbReference>
<dbReference type="AlphaFoldDB" id="A0A5B8XXN0"/>
<dbReference type="OrthoDB" id="5379990at2"/>
<proteinExistence type="predicted"/>
<dbReference type="PANTHER" id="PTHR10199:SF100">
    <property type="entry name" value="THROMBOSPONDIN, ISOFORM A"/>
    <property type="match status" value="1"/>
</dbReference>
<dbReference type="InterPro" id="IPR028974">
    <property type="entry name" value="TSP_type-3_rpt"/>
</dbReference>
<dbReference type="EMBL" id="CP042467">
    <property type="protein sequence ID" value="QED30395.1"/>
    <property type="molecule type" value="Genomic_DNA"/>
</dbReference>
<keyword evidence="5" id="KW-1185">Reference proteome</keyword>
<evidence type="ECO:0000313" key="4">
    <source>
        <dbReference type="EMBL" id="QED30395.1"/>
    </source>
</evidence>
<evidence type="ECO:0000256" key="1">
    <source>
        <dbReference type="ARBA" id="ARBA00022729"/>
    </source>
</evidence>
<evidence type="ECO:0000256" key="3">
    <source>
        <dbReference type="SAM" id="MobiDB-lite"/>
    </source>
</evidence>
<accession>A0A5B8XXN0</accession>
<dbReference type="Pfam" id="PF02412">
    <property type="entry name" value="TSP_3"/>
    <property type="match status" value="3"/>
</dbReference>
<feature type="region of interest" description="Disordered" evidence="3">
    <location>
        <begin position="22"/>
        <end position="143"/>
    </location>
</feature>